<gene>
    <name evidence="3" type="ORF">Mterra_01901</name>
</gene>
<comment type="caution">
    <text evidence="3">The sequence shown here is derived from an EMBL/GenBank/DDBJ whole genome shotgun (WGS) entry which is preliminary data.</text>
</comment>
<protein>
    <recommendedName>
        <fullName evidence="2">Transglycosylase SLT domain-containing protein</fullName>
    </recommendedName>
</protein>
<dbReference type="SUPFAM" id="SSF53955">
    <property type="entry name" value="Lysozyme-like"/>
    <property type="match status" value="1"/>
</dbReference>
<sequence length="276" mass="29757">MGGSPVARGIPPWALALAGLALVASAGIGASASSVPRPSPTPKPSPGDGSGGSGNGGGSGDPLEKPDLLERLIARINEANRELLRVYPCRSTPCMDEVVARAILGASKQTGVPLPVLAATVRRESSFWPTGDPKRWPAWNYDYLVSRFEDQRIKNEGCPSPWPMQLVTNPPRMYGLAIGPMQVKPAAFCDVGLRANKLLELRYDQGIYYAVLAGAKYLAMLRQRFPGIGWRGWLYGYKEGPGALKAAMESGQWRQDILSGYCDRILTWAAGYPELA</sequence>
<dbReference type="Proteomes" id="UP000265715">
    <property type="component" value="Unassembled WGS sequence"/>
</dbReference>
<dbReference type="Gene3D" id="1.10.530.10">
    <property type="match status" value="1"/>
</dbReference>
<proteinExistence type="predicted"/>
<feature type="domain" description="Transglycosylase SLT" evidence="2">
    <location>
        <begin position="104"/>
        <end position="255"/>
    </location>
</feature>
<name>A0A399ERA8_9DEIN</name>
<feature type="compositionally biased region" description="Gly residues" evidence="1">
    <location>
        <begin position="48"/>
        <end position="60"/>
    </location>
</feature>
<dbReference type="Pfam" id="PF01464">
    <property type="entry name" value="SLT"/>
    <property type="match status" value="1"/>
</dbReference>
<dbReference type="EMBL" id="QXDL01000069">
    <property type="protein sequence ID" value="RIH84721.1"/>
    <property type="molecule type" value="Genomic_DNA"/>
</dbReference>
<dbReference type="AlphaFoldDB" id="A0A399ERA8"/>
<evidence type="ECO:0000313" key="4">
    <source>
        <dbReference type="Proteomes" id="UP000265715"/>
    </source>
</evidence>
<evidence type="ECO:0000313" key="3">
    <source>
        <dbReference type="EMBL" id="RIH84721.1"/>
    </source>
</evidence>
<dbReference type="InterPro" id="IPR023346">
    <property type="entry name" value="Lysozyme-like_dom_sf"/>
</dbReference>
<keyword evidence="4" id="KW-1185">Reference proteome</keyword>
<organism evidence="3 4">
    <name type="scientific">Calidithermus terrae</name>
    <dbReference type="NCBI Taxonomy" id="1408545"/>
    <lineage>
        <taxon>Bacteria</taxon>
        <taxon>Thermotogati</taxon>
        <taxon>Deinococcota</taxon>
        <taxon>Deinococci</taxon>
        <taxon>Thermales</taxon>
        <taxon>Thermaceae</taxon>
        <taxon>Calidithermus</taxon>
    </lineage>
</organism>
<reference evidence="3 4" key="1">
    <citation type="submission" date="2018-08" db="EMBL/GenBank/DDBJ databases">
        <title>Meiothermus terrae DSM 26712 genome sequencing project.</title>
        <authorList>
            <person name="Da Costa M.S."/>
            <person name="Albuquerque L."/>
            <person name="Raposo P."/>
            <person name="Froufe H.J.C."/>
            <person name="Barroso C.S."/>
            <person name="Egas C."/>
        </authorList>
    </citation>
    <scope>NUCLEOTIDE SEQUENCE [LARGE SCALE GENOMIC DNA]</scope>
    <source>
        <strain evidence="3 4">DSM 26712</strain>
    </source>
</reference>
<evidence type="ECO:0000256" key="1">
    <source>
        <dbReference type="SAM" id="MobiDB-lite"/>
    </source>
</evidence>
<feature type="region of interest" description="Disordered" evidence="1">
    <location>
        <begin position="30"/>
        <end position="64"/>
    </location>
</feature>
<accession>A0A399ERA8</accession>
<evidence type="ECO:0000259" key="2">
    <source>
        <dbReference type="Pfam" id="PF01464"/>
    </source>
</evidence>
<dbReference type="InterPro" id="IPR008258">
    <property type="entry name" value="Transglycosylase_SLT_dom_1"/>
</dbReference>